<dbReference type="EMBL" id="LR797078">
    <property type="protein sequence ID" value="CAB4185864.1"/>
    <property type="molecule type" value="Genomic_DNA"/>
</dbReference>
<name>A0A6J5R2R2_9CAUD</name>
<evidence type="ECO:0000313" key="1">
    <source>
        <dbReference type="EMBL" id="CAB4185864.1"/>
    </source>
</evidence>
<reference evidence="1" key="1">
    <citation type="submission" date="2020-05" db="EMBL/GenBank/DDBJ databases">
        <authorList>
            <person name="Chiriac C."/>
            <person name="Salcher M."/>
            <person name="Ghai R."/>
            <person name="Kavagutti S V."/>
        </authorList>
    </citation>
    <scope>NUCLEOTIDE SEQUENCE</scope>
</reference>
<sequence>MNTSTPAVRWLEWQLAHGQQTDQYVVEQLQALINTAQHAIKDIQAGNTADMEDFAFSGLSNSLADAHQALVRHNIIKHALEQVKQYEDRCNTPVVSVQSA</sequence>
<gene>
    <name evidence="1" type="ORF">UFOVP1130_151</name>
</gene>
<organism evidence="1">
    <name type="scientific">uncultured Caudovirales phage</name>
    <dbReference type="NCBI Taxonomy" id="2100421"/>
    <lineage>
        <taxon>Viruses</taxon>
        <taxon>Duplodnaviria</taxon>
        <taxon>Heunggongvirae</taxon>
        <taxon>Uroviricota</taxon>
        <taxon>Caudoviricetes</taxon>
        <taxon>Peduoviridae</taxon>
        <taxon>Maltschvirus</taxon>
        <taxon>Maltschvirus maltsch</taxon>
    </lineage>
</organism>
<accession>A0A6J5R2R2</accession>
<proteinExistence type="predicted"/>
<protein>
    <submittedName>
        <fullName evidence="1">Uncharacterized protein</fullName>
    </submittedName>
</protein>